<name>A0A0A8Y258_ARUDO</name>
<organism evidence="2">
    <name type="scientific">Arundo donax</name>
    <name type="common">Giant reed</name>
    <name type="synonym">Donax arundinaceus</name>
    <dbReference type="NCBI Taxonomy" id="35708"/>
    <lineage>
        <taxon>Eukaryota</taxon>
        <taxon>Viridiplantae</taxon>
        <taxon>Streptophyta</taxon>
        <taxon>Embryophyta</taxon>
        <taxon>Tracheophyta</taxon>
        <taxon>Spermatophyta</taxon>
        <taxon>Magnoliopsida</taxon>
        <taxon>Liliopsida</taxon>
        <taxon>Poales</taxon>
        <taxon>Poaceae</taxon>
        <taxon>PACMAD clade</taxon>
        <taxon>Arundinoideae</taxon>
        <taxon>Arundineae</taxon>
        <taxon>Arundo</taxon>
    </lineage>
</organism>
<evidence type="ECO:0000313" key="2">
    <source>
        <dbReference type="EMBL" id="JAD17787.1"/>
    </source>
</evidence>
<dbReference type="AlphaFoldDB" id="A0A0A8Y258"/>
<keyword evidence="1" id="KW-0472">Membrane</keyword>
<feature type="transmembrane region" description="Helical" evidence="1">
    <location>
        <begin position="9"/>
        <end position="27"/>
    </location>
</feature>
<keyword evidence="1" id="KW-1133">Transmembrane helix</keyword>
<proteinExistence type="predicted"/>
<reference evidence="2" key="1">
    <citation type="submission" date="2014-09" db="EMBL/GenBank/DDBJ databases">
        <authorList>
            <person name="Magalhaes I.L.F."/>
            <person name="Oliveira U."/>
            <person name="Santos F.R."/>
            <person name="Vidigal T.H.D.A."/>
            <person name="Brescovit A.D."/>
            <person name="Santos A.J."/>
        </authorList>
    </citation>
    <scope>NUCLEOTIDE SEQUENCE</scope>
    <source>
        <tissue evidence="2">Shoot tissue taken approximately 20 cm above the soil surface</tissue>
    </source>
</reference>
<evidence type="ECO:0000256" key="1">
    <source>
        <dbReference type="SAM" id="Phobius"/>
    </source>
</evidence>
<sequence>MMHKSIMKAYIYIYILNYYFVAGYRMSCRLS</sequence>
<protein>
    <submittedName>
        <fullName evidence="2">Uncharacterized protein</fullName>
    </submittedName>
</protein>
<keyword evidence="1" id="KW-0812">Transmembrane</keyword>
<reference evidence="2" key="2">
    <citation type="journal article" date="2015" name="Data Brief">
        <title>Shoot transcriptome of the giant reed, Arundo donax.</title>
        <authorList>
            <person name="Barrero R.A."/>
            <person name="Guerrero F.D."/>
            <person name="Moolhuijzen P."/>
            <person name="Goolsby J.A."/>
            <person name="Tidwell J."/>
            <person name="Bellgard S.E."/>
            <person name="Bellgard M.I."/>
        </authorList>
    </citation>
    <scope>NUCLEOTIDE SEQUENCE</scope>
    <source>
        <tissue evidence="2">Shoot tissue taken approximately 20 cm above the soil surface</tissue>
    </source>
</reference>
<accession>A0A0A8Y258</accession>
<dbReference type="EMBL" id="GBRH01280108">
    <property type="protein sequence ID" value="JAD17787.1"/>
    <property type="molecule type" value="Transcribed_RNA"/>
</dbReference>